<evidence type="ECO:0000256" key="3">
    <source>
        <dbReference type="ARBA" id="ARBA00022801"/>
    </source>
</evidence>
<keyword evidence="3" id="KW-0378">Hydrolase</keyword>
<proteinExistence type="inferred from homology"/>
<gene>
    <name evidence="5" type="ORF">NSCI0253_LOCUS7434</name>
</gene>
<dbReference type="GO" id="GO:0008233">
    <property type="term" value="F:peptidase activity"/>
    <property type="evidence" value="ECO:0007669"/>
    <property type="project" value="UniProtKB-KW"/>
</dbReference>
<accession>A0A7S1EZA0</accession>
<comment type="similarity">
    <text evidence="1">Belongs to the DeSI family.</text>
</comment>
<dbReference type="Pfam" id="PF05903">
    <property type="entry name" value="Peptidase_C97"/>
    <property type="match status" value="1"/>
</dbReference>
<dbReference type="GO" id="GO:0006508">
    <property type="term" value="P:proteolysis"/>
    <property type="evidence" value="ECO:0007669"/>
    <property type="project" value="UniProtKB-KW"/>
</dbReference>
<dbReference type="GO" id="GO:0070646">
    <property type="term" value="P:protein modification by small protein removal"/>
    <property type="evidence" value="ECO:0007669"/>
    <property type="project" value="TreeGrafter"/>
</dbReference>
<dbReference type="AlphaFoldDB" id="A0A7S1EZA0"/>
<evidence type="ECO:0000259" key="4">
    <source>
        <dbReference type="PROSITE" id="PS51858"/>
    </source>
</evidence>
<evidence type="ECO:0000256" key="2">
    <source>
        <dbReference type="ARBA" id="ARBA00022670"/>
    </source>
</evidence>
<evidence type="ECO:0000256" key="1">
    <source>
        <dbReference type="ARBA" id="ARBA00008140"/>
    </source>
</evidence>
<dbReference type="EMBL" id="HBFQ01010669">
    <property type="protein sequence ID" value="CAD8833086.1"/>
    <property type="molecule type" value="Transcribed_RNA"/>
</dbReference>
<organism evidence="5">
    <name type="scientific">Noctiluca scintillans</name>
    <name type="common">Sea sparkle</name>
    <name type="synonym">Red tide dinoflagellate</name>
    <dbReference type="NCBI Taxonomy" id="2966"/>
    <lineage>
        <taxon>Eukaryota</taxon>
        <taxon>Sar</taxon>
        <taxon>Alveolata</taxon>
        <taxon>Dinophyceae</taxon>
        <taxon>Noctilucales</taxon>
        <taxon>Noctilucaceae</taxon>
        <taxon>Noctiluca</taxon>
    </lineage>
</organism>
<dbReference type="PANTHER" id="PTHR12378">
    <property type="entry name" value="DESUMOYLATING ISOPEPTIDASE"/>
    <property type="match status" value="1"/>
</dbReference>
<name>A0A7S1EZA0_NOCSC</name>
<dbReference type="PROSITE" id="PS51858">
    <property type="entry name" value="PPPDE"/>
    <property type="match status" value="1"/>
</dbReference>
<dbReference type="SMART" id="SM01179">
    <property type="entry name" value="DUF862"/>
    <property type="match status" value="1"/>
</dbReference>
<sequence length="247" mass="27151">MGQGASRHEVPAPHSVRVAVTEIINVAGVVGYHSSIVVGGSEYFFDNMGIISAAAFASHFAGQKRHNPMQTEVLDCGRSPHSGQQMMAFLTPFFKKGSYDILYKNCNSFTDCALYFLTGARLEGCYSRMERLMTMTSPISTAVMNQLFRSYMEHTGNQCDIDVYVPNPVSQEFDAREVIACVDDFESGRESIETSCGMCHPAQSSSRGHRVMPHQALPRGVRAGVLLDGRSQTFVRPSPQGCDARFS</sequence>
<keyword evidence="2" id="KW-0645">Protease</keyword>
<protein>
    <recommendedName>
        <fullName evidence="4">PPPDE domain-containing protein</fullName>
    </recommendedName>
</protein>
<evidence type="ECO:0000313" key="5">
    <source>
        <dbReference type="EMBL" id="CAD8833086.1"/>
    </source>
</evidence>
<dbReference type="Gene3D" id="3.90.1720.30">
    <property type="entry name" value="PPPDE domains"/>
    <property type="match status" value="1"/>
</dbReference>
<dbReference type="InterPro" id="IPR042266">
    <property type="entry name" value="PPPDE_sf"/>
</dbReference>
<feature type="domain" description="PPPDE" evidence="4">
    <location>
        <begin position="14"/>
        <end position="148"/>
    </location>
</feature>
<dbReference type="InterPro" id="IPR008580">
    <property type="entry name" value="PPPDE_dom"/>
</dbReference>
<reference evidence="5" key="1">
    <citation type="submission" date="2021-01" db="EMBL/GenBank/DDBJ databases">
        <authorList>
            <person name="Corre E."/>
            <person name="Pelletier E."/>
            <person name="Niang G."/>
            <person name="Scheremetjew M."/>
            <person name="Finn R."/>
            <person name="Kale V."/>
            <person name="Holt S."/>
            <person name="Cochrane G."/>
            <person name="Meng A."/>
            <person name="Brown T."/>
            <person name="Cohen L."/>
        </authorList>
    </citation>
    <scope>NUCLEOTIDE SEQUENCE</scope>
</reference>